<dbReference type="Proteomes" id="UP000001640">
    <property type="component" value="Chromosome 7"/>
</dbReference>
<feature type="domain" description="Schlafen group 3-like DNA/RNA helicase" evidence="1">
    <location>
        <begin position="120"/>
        <end position="484"/>
    </location>
</feature>
<dbReference type="KEGG" id="ncs:NCAS_0G01140"/>
<gene>
    <name evidence="2" type="primary">NCAS0G01140</name>
    <name evidence="2" type="ordered locus">NCAS_0G01140</name>
</gene>
<dbReference type="OrthoDB" id="411123at2759"/>
<protein>
    <recommendedName>
        <fullName evidence="1">Schlafen group 3-like DNA/RNA helicase domain-containing protein</fullName>
    </recommendedName>
</protein>
<evidence type="ECO:0000313" key="3">
    <source>
        <dbReference type="Proteomes" id="UP000001640"/>
    </source>
</evidence>
<reference key="2">
    <citation type="submission" date="2011-08" db="EMBL/GenBank/DDBJ databases">
        <title>Genome sequence of Naumovozyma castellii.</title>
        <authorList>
            <person name="Gordon J.L."/>
            <person name="Armisen D."/>
            <person name="Proux-Wera E."/>
            <person name="OhEigeartaigh S.S."/>
            <person name="Byrne K.P."/>
            <person name="Wolfe K.H."/>
        </authorList>
    </citation>
    <scope>NUCLEOTIDE SEQUENCE</scope>
    <source>
        <strain>Type strain:CBS 4309</strain>
    </source>
</reference>
<reference evidence="2 3" key="1">
    <citation type="journal article" date="2011" name="Proc. Natl. Acad. Sci. U.S.A.">
        <title>Evolutionary erosion of yeast sex chromosomes by mating-type switching accidents.</title>
        <authorList>
            <person name="Gordon J.L."/>
            <person name="Armisen D."/>
            <person name="Proux-Wera E."/>
            <person name="Oheigeartaigh S.S."/>
            <person name="Byrne K.P."/>
            <person name="Wolfe K.H."/>
        </authorList>
    </citation>
    <scope>NUCLEOTIDE SEQUENCE [LARGE SCALE GENOMIC DNA]</scope>
    <source>
        <strain evidence="3">ATCC 76901 / BCRC 22586 / CBS 4309 / NBRC 1992 / NRRL Y-12630</strain>
    </source>
</reference>
<dbReference type="InterPro" id="IPR027417">
    <property type="entry name" value="P-loop_NTPase"/>
</dbReference>
<keyword evidence="3" id="KW-1185">Reference proteome</keyword>
<dbReference type="Pfam" id="PF09848">
    <property type="entry name" value="SLFN-g3_helicase"/>
    <property type="match status" value="1"/>
</dbReference>
<proteinExistence type="predicted"/>
<dbReference type="InParanoid" id="G0VHW7"/>
<dbReference type="InterPro" id="IPR018647">
    <property type="entry name" value="SLFN_3-like_DNA/RNA_helicase"/>
</dbReference>
<dbReference type="FunCoup" id="G0VHW7">
    <property type="interactions" value="55"/>
</dbReference>
<dbReference type="SUPFAM" id="SSF52540">
    <property type="entry name" value="P-loop containing nucleoside triphosphate hydrolases"/>
    <property type="match status" value="1"/>
</dbReference>
<dbReference type="GeneID" id="96904667"/>
<dbReference type="Gene3D" id="3.40.50.300">
    <property type="entry name" value="P-loop containing nucleotide triphosphate hydrolases"/>
    <property type="match status" value="1"/>
</dbReference>
<dbReference type="AlphaFoldDB" id="G0VHW7"/>
<sequence>MEFSIICIADLTYLTSSHCEIDTFFFQDHLDEQTLLRLKEQMLAISKGRSIANPRGTIMTQTVKTLKRGNRRSAPQTKESIAMNKLSHVKLSEEQQQLRDKILQFTRKNLSSFKQGDPPAMFVIEGDAGTGKSVILNSLFNEIQKLATTTNKNDTLSGTQNYLIVNHPEMLKLYLRICNSFKYIKRTSLERPTSLINKLQKDGQMADIIIIDEAHLLATSKDAFKRFYGDNHLNELLSLGKVLIIVYDAKQALRMGSYWDENTKNGASLQYYYKDIPESKKEWYTLRQQFRVAAPKDVLNWIDQISTVGTIPPFPQSVKSKDKIEPPFDFKIWDDCGDMYEALREKNEKYGQCRMLSTYDFPYRLDGKDYYVTCGDNFRVRWDRYTPREQLPWSERETFDEVGSVYTIQGFDLNYAGVILGRSVGYDSQNDCIKLKPELYDDRAGFTKKKNITNADDVKMKIIMNSVNVLLTRGVKGLYVYVYDPELRERLHNSKYQS</sequence>
<dbReference type="RefSeq" id="XP_003677354.1">
    <property type="nucleotide sequence ID" value="XM_003677306.1"/>
</dbReference>
<organism evidence="2 3">
    <name type="scientific">Naumovozyma castellii</name>
    <name type="common">Yeast</name>
    <name type="synonym">Saccharomyces castellii</name>
    <dbReference type="NCBI Taxonomy" id="27288"/>
    <lineage>
        <taxon>Eukaryota</taxon>
        <taxon>Fungi</taxon>
        <taxon>Dikarya</taxon>
        <taxon>Ascomycota</taxon>
        <taxon>Saccharomycotina</taxon>
        <taxon>Saccharomycetes</taxon>
        <taxon>Saccharomycetales</taxon>
        <taxon>Saccharomycetaceae</taxon>
        <taxon>Naumovozyma</taxon>
    </lineage>
</organism>
<dbReference type="EMBL" id="HE576758">
    <property type="protein sequence ID" value="CCC71001.1"/>
    <property type="molecule type" value="Genomic_DNA"/>
</dbReference>
<dbReference type="HOGENOM" id="CLU_009521_0_0_1"/>
<accession>G0VHW7</accession>
<dbReference type="eggNOG" id="ENOG502QRC1">
    <property type="taxonomic scope" value="Eukaryota"/>
</dbReference>
<evidence type="ECO:0000259" key="1">
    <source>
        <dbReference type="Pfam" id="PF09848"/>
    </source>
</evidence>
<name>G0VHW7_NAUCA</name>
<dbReference type="OMA" id="LRMGSYW"/>
<evidence type="ECO:0000313" key="2">
    <source>
        <dbReference type="EMBL" id="CCC71001.1"/>
    </source>
</evidence>